<protein>
    <recommendedName>
        <fullName evidence="1 7">Triosephosphate isomerase</fullName>
        <shortName evidence="7">TIM</shortName>
        <shortName evidence="7">TPI</shortName>
        <ecNumber evidence="7 8">5.3.1.1</ecNumber>
    </recommendedName>
    <alternativeName>
        <fullName evidence="7">Triose-phosphate isomerase</fullName>
    </alternativeName>
</protein>
<dbReference type="CDD" id="cd00311">
    <property type="entry name" value="TIM"/>
    <property type="match status" value="1"/>
</dbReference>
<evidence type="ECO:0000256" key="3">
    <source>
        <dbReference type="ARBA" id="ARBA00022490"/>
    </source>
</evidence>
<dbReference type="Pfam" id="PF00121">
    <property type="entry name" value="TIM"/>
    <property type="match status" value="1"/>
</dbReference>
<evidence type="ECO:0000256" key="8">
    <source>
        <dbReference type="RuleBase" id="RU363013"/>
    </source>
</evidence>
<dbReference type="PANTHER" id="PTHR21139:SF42">
    <property type="entry name" value="TRIOSEPHOSPHATE ISOMERASE"/>
    <property type="match status" value="1"/>
</dbReference>
<dbReference type="UniPathway" id="UPA00138"/>
<feature type="binding site" evidence="7">
    <location>
        <begin position="206"/>
        <end position="207"/>
    </location>
    <ligand>
        <name>substrate</name>
    </ligand>
</feature>
<keyword evidence="2 7" id="KW-0312">Gluconeogenesis</keyword>
<dbReference type="AlphaFoldDB" id="A0A2R7Y118"/>
<dbReference type="FunFam" id="3.20.20.70:FF:000223">
    <property type="entry name" value="Triosephosphate isomerase"/>
    <property type="match status" value="1"/>
</dbReference>
<sequence>MLKRLNFPAIVINFKTYVESLGDRGMKIAKGAERVSNETGVCICVAPQFTDLRIIASSVSIPVLAQHVDPYPPGSYTGSVSVEALKDAGVAGSILNHSEKKLQLASISAAVKMLRDAGMFSLVCADDVDSAMAVAALNPTALAVEPPELIGTGIPVSRAKPEIVSESVRRVRSINREVKVLCGAGITTGEDVSRAIVLGSDGVLLASGVVKAKDPEAVMRDMAKAVLSLR</sequence>
<comment type="subunit">
    <text evidence="6 7">Homotetramer; dimer of dimers.</text>
</comment>
<evidence type="ECO:0000256" key="4">
    <source>
        <dbReference type="ARBA" id="ARBA00023152"/>
    </source>
</evidence>
<dbReference type="EMBL" id="NDWU01000022">
    <property type="protein sequence ID" value="PUA31235.1"/>
    <property type="molecule type" value="Genomic_DNA"/>
</dbReference>
<dbReference type="NCBIfam" id="NF003302">
    <property type="entry name" value="PRK04302.1"/>
    <property type="match status" value="1"/>
</dbReference>
<feature type="binding site" evidence="7">
    <location>
        <position position="185"/>
    </location>
    <ligand>
        <name>substrate</name>
    </ligand>
</feature>
<dbReference type="GO" id="GO:0006094">
    <property type="term" value="P:gluconeogenesis"/>
    <property type="evidence" value="ECO:0007669"/>
    <property type="project" value="UniProtKB-UniRule"/>
</dbReference>
<dbReference type="GO" id="GO:0005829">
    <property type="term" value="C:cytosol"/>
    <property type="evidence" value="ECO:0007669"/>
    <property type="project" value="TreeGrafter"/>
</dbReference>
<dbReference type="GO" id="GO:0006096">
    <property type="term" value="P:glycolytic process"/>
    <property type="evidence" value="ECO:0007669"/>
    <property type="project" value="UniProtKB-UniRule"/>
</dbReference>
<keyword evidence="5 7" id="KW-0413">Isomerase</keyword>
<comment type="subcellular location">
    <subcellularLocation>
        <location evidence="7 8">Cytoplasm</location>
    </subcellularLocation>
</comment>
<dbReference type="HAMAP" id="MF_00147_A">
    <property type="entry name" value="TIM_A"/>
    <property type="match status" value="1"/>
</dbReference>
<feature type="binding site" evidence="7">
    <location>
        <position position="150"/>
    </location>
    <ligand>
        <name>substrate</name>
    </ligand>
</feature>
<reference evidence="9 10" key="1">
    <citation type="submission" date="2017-04" db="EMBL/GenBank/DDBJ databases">
        <title>Draft Aigarchaeota genome from a New Zealand hot spring.</title>
        <authorList>
            <person name="Reysenbach A.-L."/>
            <person name="Donaho J.A."/>
            <person name="Gerhart J."/>
            <person name="Kelley J.F."/>
            <person name="Kouba K."/>
            <person name="Podar M."/>
            <person name="Stott M."/>
        </authorList>
    </citation>
    <scope>NUCLEOTIDE SEQUENCE [LARGE SCALE GENOMIC DNA]</scope>
    <source>
        <strain evidence="9">NZ13_MG1</strain>
    </source>
</reference>
<gene>
    <name evidence="7" type="primary">tpiA</name>
    <name evidence="9" type="ORF">B9J98_07205</name>
</gene>
<dbReference type="PROSITE" id="PS00171">
    <property type="entry name" value="TIM_1"/>
    <property type="match status" value="1"/>
</dbReference>
<dbReference type="Gene3D" id="3.20.20.70">
    <property type="entry name" value="Aldolase class I"/>
    <property type="match status" value="1"/>
</dbReference>
<comment type="catalytic activity">
    <reaction evidence="7 8">
        <text>D-glyceraldehyde 3-phosphate = dihydroxyacetone phosphate</text>
        <dbReference type="Rhea" id="RHEA:18585"/>
        <dbReference type="ChEBI" id="CHEBI:57642"/>
        <dbReference type="ChEBI" id="CHEBI:59776"/>
        <dbReference type="EC" id="5.3.1.1"/>
    </reaction>
</comment>
<dbReference type="GO" id="GO:0004807">
    <property type="term" value="F:triose-phosphate isomerase activity"/>
    <property type="evidence" value="ECO:0007669"/>
    <property type="project" value="UniProtKB-UniRule"/>
</dbReference>
<dbReference type="InterPro" id="IPR000652">
    <property type="entry name" value="Triosephosphate_isomerase"/>
</dbReference>
<comment type="pathway">
    <text evidence="7 8">Carbohydrate biosynthesis; gluconeogenesis.</text>
</comment>
<evidence type="ECO:0000256" key="5">
    <source>
        <dbReference type="ARBA" id="ARBA00023235"/>
    </source>
</evidence>
<evidence type="ECO:0000256" key="1">
    <source>
        <dbReference type="ARBA" id="ARBA00019397"/>
    </source>
</evidence>
<dbReference type="InterPro" id="IPR022891">
    <property type="entry name" value="Triosephosphate_isomerase_arc"/>
</dbReference>
<dbReference type="GO" id="GO:0019563">
    <property type="term" value="P:glycerol catabolic process"/>
    <property type="evidence" value="ECO:0007669"/>
    <property type="project" value="TreeGrafter"/>
</dbReference>
<comment type="function">
    <text evidence="7">Involved in the gluconeogenesis. Catalyzes stereospecifically the conversion of dihydroxyacetone phosphate (DHAP) to D-glyceraldehyde-3-phosphate (G3P).</text>
</comment>
<evidence type="ECO:0000256" key="6">
    <source>
        <dbReference type="ARBA" id="ARBA00044762"/>
    </source>
</evidence>
<dbReference type="EC" id="5.3.1.1" evidence="7 8"/>
<organism evidence="9 10">
    <name type="scientific">Candidatus Terraquivivens tikiterensis</name>
    <dbReference type="NCBI Taxonomy" id="1980982"/>
    <lineage>
        <taxon>Archaea</taxon>
        <taxon>Nitrososphaerota</taxon>
        <taxon>Candidatus Wolframiiraptoraceae</taxon>
        <taxon>Candidatus Terraquivivens</taxon>
    </lineage>
</organism>
<feature type="active site" description="Electrophile" evidence="7">
    <location>
        <position position="97"/>
    </location>
</feature>
<proteinExistence type="inferred from homology"/>
<evidence type="ECO:0000313" key="9">
    <source>
        <dbReference type="EMBL" id="PUA31235.1"/>
    </source>
</evidence>
<dbReference type="SUPFAM" id="SSF51351">
    <property type="entry name" value="Triosephosphate isomerase (TIM)"/>
    <property type="match status" value="1"/>
</dbReference>
<comment type="similarity">
    <text evidence="7 8">Belongs to the triosephosphate isomerase family.</text>
</comment>
<comment type="pathway">
    <text evidence="7 8">Carbohydrate degradation; glycolysis; D-glyceraldehyde 3-phosphate from glycerone phosphate: step 1/1.</text>
</comment>
<dbReference type="UniPathway" id="UPA00109">
    <property type="reaction ID" value="UER00189"/>
</dbReference>
<dbReference type="InterPro" id="IPR020861">
    <property type="entry name" value="Triosephosphate_isomerase_AS"/>
</dbReference>
<evidence type="ECO:0000313" key="10">
    <source>
        <dbReference type="Proteomes" id="UP000244066"/>
    </source>
</evidence>
<dbReference type="GO" id="GO:0046166">
    <property type="term" value="P:glyceraldehyde-3-phosphate biosynthetic process"/>
    <property type="evidence" value="ECO:0007669"/>
    <property type="project" value="TreeGrafter"/>
</dbReference>
<dbReference type="Proteomes" id="UP000244066">
    <property type="component" value="Unassembled WGS sequence"/>
</dbReference>
<dbReference type="PANTHER" id="PTHR21139">
    <property type="entry name" value="TRIOSEPHOSPHATE ISOMERASE"/>
    <property type="match status" value="1"/>
</dbReference>
<dbReference type="InterPro" id="IPR013785">
    <property type="entry name" value="Aldolase_TIM"/>
</dbReference>
<accession>A0A2R7Y118</accession>
<feature type="binding site" evidence="7">
    <location>
        <begin position="13"/>
        <end position="15"/>
    </location>
    <ligand>
        <name>substrate</name>
    </ligand>
</feature>
<keyword evidence="4 7" id="KW-0324">Glycolysis</keyword>
<dbReference type="NCBIfam" id="TIGR00419">
    <property type="entry name" value="tim"/>
    <property type="match status" value="1"/>
</dbReference>
<dbReference type="PROSITE" id="PS51440">
    <property type="entry name" value="TIM_2"/>
    <property type="match status" value="1"/>
</dbReference>
<evidence type="ECO:0000256" key="7">
    <source>
        <dbReference type="HAMAP-Rule" id="MF_00147"/>
    </source>
</evidence>
<name>A0A2R7Y118_9ARCH</name>
<evidence type="ECO:0000256" key="2">
    <source>
        <dbReference type="ARBA" id="ARBA00022432"/>
    </source>
</evidence>
<dbReference type="InterPro" id="IPR035990">
    <property type="entry name" value="TIM_sf"/>
</dbReference>
<keyword evidence="3 7" id="KW-0963">Cytoplasm</keyword>
<comment type="caution">
    <text evidence="9">The sequence shown here is derived from an EMBL/GenBank/DDBJ whole genome shotgun (WGS) entry which is preliminary data.</text>
</comment>
<feature type="active site" description="Proton acceptor" evidence="7">
    <location>
        <position position="145"/>
    </location>
</feature>